<proteinExistence type="predicted"/>
<gene>
    <name evidence="3" type="ORF">H072_6727</name>
</gene>
<dbReference type="Gene3D" id="1.20.1280.50">
    <property type="match status" value="2"/>
</dbReference>
<dbReference type="SUPFAM" id="SSF81383">
    <property type="entry name" value="F-box domain"/>
    <property type="match status" value="1"/>
</dbReference>
<accession>S8AEH7</accession>
<reference evidence="4" key="2">
    <citation type="submission" date="2013-04" db="EMBL/GenBank/DDBJ databases">
        <title>Genomic mechanisms accounting for the adaptation to parasitism in nematode-trapping fungi.</title>
        <authorList>
            <person name="Ahren D.G."/>
        </authorList>
    </citation>
    <scope>NUCLEOTIDE SEQUENCE [LARGE SCALE GENOMIC DNA]</scope>
    <source>
        <strain evidence="4">CBS 200.50</strain>
    </source>
</reference>
<protein>
    <recommendedName>
        <fullName evidence="2">F-box domain-containing protein</fullName>
    </recommendedName>
</protein>
<organism evidence="3 4">
    <name type="scientific">Dactylellina haptotyla (strain CBS 200.50)</name>
    <name type="common">Nematode-trapping fungus</name>
    <name type="synonym">Monacrosporium haptotylum</name>
    <dbReference type="NCBI Taxonomy" id="1284197"/>
    <lineage>
        <taxon>Eukaryota</taxon>
        <taxon>Fungi</taxon>
        <taxon>Dikarya</taxon>
        <taxon>Ascomycota</taxon>
        <taxon>Pezizomycotina</taxon>
        <taxon>Orbiliomycetes</taxon>
        <taxon>Orbiliales</taxon>
        <taxon>Orbiliaceae</taxon>
        <taxon>Dactylellina</taxon>
    </lineage>
</organism>
<feature type="signal peptide" evidence="1">
    <location>
        <begin position="1"/>
        <end position="18"/>
    </location>
</feature>
<evidence type="ECO:0000313" key="4">
    <source>
        <dbReference type="Proteomes" id="UP000015100"/>
    </source>
</evidence>
<reference evidence="3 4" key="1">
    <citation type="journal article" date="2013" name="PLoS Genet.">
        <title>Genomic mechanisms accounting for the adaptation to parasitism in nematode-trapping fungi.</title>
        <authorList>
            <person name="Meerupati T."/>
            <person name="Andersson K.M."/>
            <person name="Friman E."/>
            <person name="Kumar D."/>
            <person name="Tunlid A."/>
            <person name="Ahren D."/>
        </authorList>
    </citation>
    <scope>NUCLEOTIDE SEQUENCE [LARGE SCALE GENOMIC DNA]</scope>
    <source>
        <strain evidence="3 4">CBS 200.50</strain>
    </source>
</reference>
<dbReference type="HOGENOM" id="CLU_670886_0_0_1"/>
<dbReference type="InterPro" id="IPR036047">
    <property type="entry name" value="F-box-like_dom_sf"/>
</dbReference>
<comment type="caution">
    <text evidence="3">The sequence shown here is derived from an EMBL/GenBank/DDBJ whole genome shotgun (WGS) entry which is preliminary data.</text>
</comment>
<keyword evidence="4" id="KW-1185">Reference proteome</keyword>
<dbReference type="OrthoDB" id="3800738at2759"/>
<dbReference type="SMART" id="SM00256">
    <property type="entry name" value="FBOX"/>
    <property type="match status" value="2"/>
</dbReference>
<dbReference type="Proteomes" id="UP000015100">
    <property type="component" value="Unassembled WGS sequence"/>
</dbReference>
<evidence type="ECO:0000256" key="1">
    <source>
        <dbReference type="SAM" id="SignalP"/>
    </source>
</evidence>
<dbReference type="InterPro" id="IPR001810">
    <property type="entry name" value="F-box_dom"/>
</dbReference>
<feature type="domain" description="F-box" evidence="2">
    <location>
        <begin position="8"/>
        <end position="48"/>
    </location>
</feature>
<feature type="chain" id="PRO_5004560578" description="F-box domain-containing protein" evidence="1">
    <location>
        <begin position="19"/>
        <end position="410"/>
    </location>
</feature>
<evidence type="ECO:0000313" key="3">
    <source>
        <dbReference type="EMBL" id="EPS39546.1"/>
    </source>
</evidence>
<feature type="domain" description="F-box" evidence="2">
    <location>
        <begin position="283"/>
        <end position="322"/>
    </location>
</feature>
<keyword evidence="1" id="KW-0732">Signal</keyword>
<dbReference type="AlphaFoldDB" id="S8AEH7"/>
<evidence type="ECO:0000259" key="2">
    <source>
        <dbReference type="SMART" id="SM00256"/>
    </source>
</evidence>
<name>S8AEH7_DACHA</name>
<dbReference type="EMBL" id="AQGS01000467">
    <property type="protein sequence ID" value="EPS39546.1"/>
    <property type="molecule type" value="Genomic_DNA"/>
</dbReference>
<dbReference type="Pfam" id="PF00646">
    <property type="entry name" value="F-box"/>
    <property type="match status" value="1"/>
</dbReference>
<sequence length="410" mass="46842">MTGHQAILITEILELILLQVPFLEVITSCRAVCRSWGALIKTSPRLRHYTKTGHDLYFRAPYEITPRASFTPATISLIKLFWKRLTRYSLEELQERKNYRRILLNHMIELYQELNRTCGDAPLVLSPPNCEQTLTVHGESRDSWEGVGFWWGSEWPEDMELICPPDELDVVGTLALRLCHNAYRQYLSSLEPSYLDARRFGTFFEIFVTRKPAGDVGPPNQKIRPAGKWRIVFEADIERPLHIGLTGRCKGNLKGALILKSLASRCLALKLCFTTTEHRVFVIPELLEAIILRGPVDDIISTCKAVSKRWRDLINTSPHIRHYTKTGLLPTEENEVEKADKMLNMDYLTYGGESQEGAILQKLLSIFKRFDEATLTIVVVLPPSPEHDLIATIPFLTRYLANICGFVQGY</sequence>